<dbReference type="InterPro" id="IPR035965">
    <property type="entry name" value="PAS-like_dom_sf"/>
</dbReference>
<evidence type="ECO:0000256" key="3">
    <source>
        <dbReference type="ARBA" id="ARBA00022553"/>
    </source>
</evidence>
<dbReference type="InterPro" id="IPR005467">
    <property type="entry name" value="His_kinase_dom"/>
</dbReference>
<dbReference type="Proteomes" id="UP001499951">
    <property type="component" value="Unassembled WGS sequence"/>
</dbReference>
<keyword evidence="11" id="KW-1185">Reference proteome</keyword>
<keyword evidence="8" id="KW-0902">Two-component regulatory system</keyword>
<comment type="caution">
    <text evidence="10">The sequence shown here is derived from an EMBL/GenBank/DDBJ whole genome shotgun (WGS) entry which is preliminary data.</text>
</comment>
<evidence type="ECO:0000313" key="11">
    <source>
        <dbReference type="Proteomes" id="UP001499951"/>
    </source>
</evidence>
<dbReference type="PRINTS" id="PR00344">
    <property type="entry name" value="BCTRLSENSOR"/>
</dbReference>
<name>A0ABN1ELB3_9PROT</name>
<evidence type="ECO:0000256" key="1">
    <source>
        <dbReference type="ARBA" id="ARBA00000085"/>
    </source>
</evidence>
<keyword evidence="4" id="KW-0808">Transferase</keyword>
<dbReference type="Gene3D" id="3.30.565.10">
    <property type="entry name" value="Histidine kinase-like ATPase, C-terminal domain"/>
    <property type="match status" value="1"/>
</dbReference>
<dbReference type="PROSITE" id="PS50109">
    <property type="entry name" value="HIS_KIN"/>
    <property type="match status" value="1"/>
</dbReference>
<dbReference type="PANTHER" id="PTHR43065:SF10">
    <property type="entry name" value="PEROXIDE STRESS-ACTIVATED HISTIDINE KINASE MAK3"/>
    <property type="match status" value="1"/>
</dbReference>
<proteinExistence type="predicted"/>
<gene>
    <name evidence="10" type="ORF">GCM10008942_15950</name>
</gene>
<accession>A0ABN1ELB3</accession>
<dbReference type="EC" id="2.7.13.3" evidence="2"/>
<dbReference type="Gene3D" id="3.30.450.20">
    <property type="entry name" value="PAS domain"/>
    <property type="match status" value="1"/>
</dbReference>
<dbReference type="InterPro" id="IPR036890">
    <property type="entry name" value="HATPase_C_sf"/>
</dbReference>
<evidence type="ECO:0000256" key="7">
    <source>
        <dbReference type="ARBA" id="ARBA00022840"/>
    </source>
</evidence>
<evidence type="ECO:0000256" key="5">
    <source>
        <dbReference type="ARBA" id="ARBA00022741"/>
    </source>
</evidence>
<protein>
    <recommendedName>
        <fullName evidence="2">histidine kinase</fullName>
        <ecNumber evidence="2">2.7.13.3</ecNumber>
    </recommendedName>
</protein>
<evidence type="ECO:0000259" key="9">
    <source>
        <dbReference type="PROSITE" id="PS50109"/>
    </source>
</evidence>
<evidence type="ECO:0000313" key="10">
    <source>
        <dbReference type="EMBL" id="GAA0568180.1"/>
    </source>
</evidence>
<keyword evidence="3" id="KW-0597">Phosphoprotein</keyword>
<evidence type="ECO:0000256" key="4">
    <source>
        <dbReference type="ARBA" id="ARBA00022679"/>
    </source>
</evidence>
<sequence>MVCSRFQAEIGVRTALLALTLFVFAWIVLATSWIATGVLVLTAAVAEAVFLARYAARASRETARFLDALTYEDVTQSFAGFSQDGASQDLGKAMARVMAMLRASRSEREEQRRLLQTLLDHMPVALVAIAPDGTVEQLNPAARRLFETPVKTVRDFQPFGEAFAAGIASLKPGDSALVPIERGSGPLHLKIAATEFVTNGSKRRLLSLQNIANELSAQELAAWQTVIRTMAHEVMNSLTPMTSLAATARDLVEEAARDLPADTPSREHLDEAAMALATVAKRSEGLLQFVQSHRRLTHRLTARPERLSVRRVFVRLHSLIAPELEANGIAFTTPVEPETLEVTADAVLLDQALINLLRNALDALRGRPDAKIVLAAQRTPSGQVLITVSDNGPGIAAEQRENIFAPFYTTKREGTGVGLTLVRQIAAVHGASVVLSETPGGGATFKLTF</sequence>
<keyword evidence="5" id="KW-0547">Nucleotide-binding</keyword>
<dbReference type="InterPro" id="IPR004358">
    <property type="entry name" value="Sig_transdc_His_kin-like_C"/>
</dbReference>
<reference evidence="10 11" key="1">
    <citation type="journal article" date="2019" name="Int. J. Syst. Evol. Microbiol.">
        <title>The Global Catalogue of Microorganisms (GCM) 10K type strain sequencing project: providing services to taxonomists for standard genome sequencing and annotation.</title>
        <authorList>
            <consortium name="The Broad Institute Genomics Platform"/>
            <consortium name="The Broad Institute Genome Sequencing Center for Infectious Disease"/>
            <person name="Wu L."/>
            <person name="Ma J."/>
        </authorList>
    </citation>
    <scope>NUCLEOTIDE SEQUENCE [LARGE SCALE GENOMIC DNA]</scope>
    <source>
        <strain evidence="10 11">JCM 15089</strain>
    </source>
</reference>
<dbReference type="SMART" id="SM00387">
    <property type="entry name" value="HATPase_c"/>
    <property type="match status" value="1"/>
</dbReference>
<evidence type="ECO:0000256" key="6">
    <source>
        <dbReference type="ARBA" id="ARBA00022777"/>
    </source>
</evidence>
<keyword evidence="6" id="KW-0418">Kinase</keyword>
<dbReference type="CDD" id="cd00075">
    <property type="entry name" value="HATPase"/>
    <property type="match status" value="1"/>
</dbReference>
<dbReference type="SUPFAM" id="SSF55785">
    <property type="entry name" value="PYP-like sensor domain (PAS domain)"/>
    <property type="match status" value="1"/>
</dbReference>
<dbReference type="Pfam" id="PF02518">
    <property type="entry name" value="HATPase_c"/>
    <property type="match status" value="1"/>
</dbReference>
<dbReference type="InterPro" id="IPR003594">
    <property type="entry name" value="HATPase_dom"/>
</dbReference>
<feature type="domain" description="Histidine kinase" evidence="9">
    <location>
        <begin position="229"/>
        <end position="449"/>
    </location>
</feature>
<dbReference type="GO" id="GO:0005524">
    <property type="term" value="F:ATP binding"/>
    <property type="evidence" value="ECO:0007669"/>
    <property type="project" value="UniProtKB-KW"/>
</dbReference>
<dbReference type="EMBL" id="BAAADD010000004">
    <property type="protein sequence ID" value="GAA0568180.1"/>
    <property type="molecule type" value="Genomic_DNA"/>
</dbReference>
<dbReference type="SUPFAM" id="SSF55874">
    <property type="entry name" value="ATPase domain of HSP90 chaperone/DNA topoisomerase II/histidine kinase"/>
    <property type="match status" value="1"/>
</dbReference>
<organism evidence="10 11">
    <name type="scientific">Rhizomicrobium electricum</name>
    <dbReference type="NCBI Taxonomy" id="480070"/>
    <lineage>
        <taxon>Bacteria</taxon>
        <taxon>Pseudomonadati</taxon>
        <taxon>Pseudomonadota</taxon>
        <taxon>Alphaproteobacteria</taxon>
        <taxon>Micropepsales</taxon>
        <taxon>Micropepsaceae</taxon>
        <taxon>Rhizomicrobium</taxon>
    </lineage>
</organism>
<comment type="catalytic activity">
    <reaction evidence="1">
        <text>ATP + protein L-histidine = ADP + protein N-phospho-L-histidine.</text>
        <dbReference type="EC" id="2.7.13.3"/>
    </reaction>
</comment>
<evidence type="ECO:0000256" key="8">
    <source>
        <dbReference type="ARBA" id="ARBA00023012"/>
    </source>
</evidence>
<keyword evidence="7 10" id="KW-0067">ATP-binding</keyword>
<dbReference type="Pfam" id="PF13188">
    <property type="entry name" value="PAS_8"/>
    <property type="match status" value="1"/>
</dbReference>
<dbReference type="PANTHER" id="PTHR43065">
    <property type="entry name" value="SENSOR HISTIDINE KINASE"/>
    <property type="match status" value="1"/>
</dbReference>
<dbReference type="RefSeq" id="WP_166929973.1">
    <property type="nucleotide sequence ID" value="NZ_BAAADD010000004.1"/>
</dbReference>
<evidence type="ECO:0000256" key="2">
    <source>
        <dbReference type="ARBA" id="ARBA00012438"/>
    </source>
</evidence>
<dbReference type="InterPro" id="IPR000014">
    <property type="entry name" value="PAS"/>
</dbReference>